<evidence type="ECO:0000256" key="2">
    <source>
        <dbReference type="ARBA" id="ARBA00022559"/>
    </source>
</evidence>
<dbReference type="GO" id="GO:0020037">
    <property type="term" value="F:heme binding"/>
    <property type="evidence" value="ECO:0007669"/>
    <property type="project" value="UniProtKB-UniRule"/>
</dbReference>
<evidence type="ECO:0000313" key="17">
    <source>
        <dbReference type="Proteomes" id="UP001385951"/>
    </source>
</evidence>
<dbReference type="InterPro" id="IPR044831">
    <property type="entry name" value="Ccp1-like"/>
</dbReference>
<evidence type="ECO:0000256" key="6">
    <source>
        <dbReference type="ARBA" id="ARBA00023002"/>
    </source>
</evidence>
<name>A0AAW0FI65_9APHY</name>
<evidence type="ECO:0000256" key="4">
    <source>
        <dbReference type="ARBA" id="ARBA00022723"/>
    </source>
</evidence>
<dbReference type="GO" id="GO:0042744">
    <property type="term" value="P:hydrogen peroxide catabolic process"/>
    <property type="evidence" value="ECO:0007669"/>
    <property type="project" value="TreeGrafter"/>
</dbReference>
<feature type="binding site" evidence="11">
    <location>
        <position position="87"/>
    </location>
    <ligand>
        <name>Ca(2+)</name>
        <dbReference type="ChEBI" id="CHEBI:29108"/>
        <label>1</label>
    </ligand>
</feature>
<gene>
    <name evidence="16" type="ORF">QCA50_018307</name>
</gene>
<evidence type="ECO:0000256" key="12">
    <source>
        <dbReference type="PIRSR" id="PIRSR601621-3"/>
    </source>
</evidence>
<feature type="domain" description="Plant heme peroxidase family profile" evidence="15">
    <location>
        <begin position="122"/>
        <end position="310"/>
    </location>
</feature>
<dbReference type="InterPro" id="IPR001621">
    <property type="entry name" value="Ligninase"/>
</dbReference>
<dbReference type="PANTHER" id="PTHR31356:SF66">
    <property type="entry name" value="CATALASE-PEROXIDASE"/>
    <property type="match status" value="1"/>
</dbReference>
<comment type="cofactor">
    <cofactor evidence="11 14">
        <name>Ca(2+)</name>
        <dbReference type="ChEBI" id="CHEBI:29108"/>
    </cofactor>
    <text evidence="11 14">Binds 2 calcium ions per subunit.</text>
</comment>
<feature type="disulfide bond" evidence="13">
    <location>
        <begin position="40"/>
        <end position="306"/>
    </location>
</feature>
<keyword evidence="13" id="KW-1015">Disulfide bond</keyword>
<dbReference type="GO" id="GO:0034599">
    <property type="term" value="P:cellular response to oxidative stress"/>
    <property type="evidence" value="ECO:0007669"/>
    <property type="project" value="InterPro"/>
</dbReference>
<feature type="chain" id="PRO_5043089251" description="Peroxidase" evidence="14">
    <location>
        <begin position="21"/>
        <end position="358"/>
    </location>
</feature>
<feature type="signal peptide" evidence="14">
    <location>
        <begin position="1"/>
        <end position="20"/>
    </location>
</feature>
<dbReference type="Proteomes" id="UP001385951">
    <property type="component" value="Unassembled WGS sequence"/>
</dbReference>
<keyword evidence="7 11" id="KW-0408">Iron</keyword>
<keyword evidence="4 11" id="KW-0479">Metal-binding</keyword>
<feature type="binding site" evidence="11">
    <location>
        <position position="217"/>
    </location>
    <ligand>
        <name>Ca(2+)</name>
        <dbReference type="ChEBI" id="CHEBI:29108"/>
        <label>2</label>
    </ligand>
</feature>
<dbReference type="CDD" id="cd00692">
    <property type="entry name" value="ligninase"/>
    <property type="match status" value="1"/>
</dbReference>
<comment type="similarity">
    <text evidence="1 14">Belongs to the peroxidase family. Ligninase subfamily.</text>
</comment>
<feature type="binding site" evidence="11">
    <location>
        <position position="215"/>
    </location>
    <ligand>
        <name>Ca(2+)</name>
        <dbReference type="ChEBI" id="CHEBI:29108"/>
        <label>2</label>
    </ligand>
</feature>
<sequence>MAFKALAALLGLAALQAANAALTRRVACADGKNTATNAACCALFPIMEDLQNNLFDNECTENAHESLRITFHDSIAISPTKGGGGADGSLVIFDQIEPFFHPNLGTDEIIQLQKPIIARHNISVADFIQFAGAVAVTNCPGAPRLPVFLGRKDATAPAPDGLVPEPFHSVQQIVDRMVEASDGIFDAPSTVWALAAHTIGAQDVLDPTVPRTPFDSTPEVFDTQFFLETQLRGTSFTGRGGQQGEVQSPLIGEIRLQSDHNFARDSATACEWQSFVDNQEKIHDRFIDAFSVLTVLGSNQDDLIDCSEVIPQIAPFNGRATFPAGLSNRDVEQACADTPFPTLKTDPGPKTTVARVPA</sequence>
<dbReference type="SUPFAM" id="SSF48113">
    <property type="entry name" value="Heme-dependent peroxidases"/>
    <property type="match status" value="1"/>
</dbReference>
<dbReference type="PROSITE" id="PS50873">
    <property type="entry name" value="PEROXIDASE_4"/>
    <property type="match status" value="1"/>
</dbReference>
<keyword evidence="3 11" id="KW-0349">Heme</keyword>
<comment type="caution">
    <text evidence="16">The sequence shown here is derived from an EMBL/GenBank/DDBJ whole genome shotgun (WGS) entry which is preliminary data.</text>
</comment>
<feature type="active site" description="Proton acceptor" evidence="10">
    <location>
        <position position="72"/>
    </location>
</feature>
<dbReference type="Pfam" id="PF11895">
    <property type="entry name" value="Peroxidase_ext"/>
    <property type="match status" value="1"/>
</dbReference>
<dbReference type="Gene3D" id="1.10.420.10">
    <property type="entry name" value="Peroxidase, domain 2"/>
    <property type="match status" value="1"/>
</dbReference>
<feature type="binding site" evidence="11">
    <location>
        <position position="89"/>
    </location>
    <ligand>
        <name>Ca(2+)</name>
        <dbReference type="ChEBI" id="CHEBI:29108"/>
        <label>1</label>
    </ligand>
</feature>
<dbReference type="GO" id="GO:0000302">
    <property type="term" value="P:response to reactive oxygen species"/>
    <property type="evidence" value="ECO:0007669"/>
    <property type="project" value="TreeGrafter"/>
</dbReference>
<dbReference type="InterPro" id="IPR019794">
    <property type="entry name" value="Peroxidases_AS"/>
</dbReference>
<keyword evidence="2 14" id="KW-0575">Peroxidase</keyword>
<evidence type="ECO:0000256" key="5">
    <source>
        <dbReference type="ARBA" id="ARBA00022729"/>
    </source>
</evidence>
<dbReference type="InterPro" id="IPR024589">
    <property type="entry name" value="Ligninase_C"/>
</dbReference>
<feature type="binding site" evidence="11">
    <location>
        <position position="198"/>
    </location>
    <ligand>
        <name>Ca(2+)</name>
        <dbReference type="ChEBI" id="CHEBI:29108"/>
        <label>2</label>
    </ligand>
</feature>
<dbReference type="GO" id="GO:0004601">
    <property type="term" value="F:peroxidase activity"/>
    <property type="evidence" value="ECO:0007669"/>
    <property type="project" value="UniProtKB-KW"/>
</dbReference>
<keyword evidence="8" id="KW-0325">Glycoprotein</keyword>
<evidence type="ECO:0000256" key="14">
    <source>
        <dbReference type="RuleBase" id="RU363051"/>
    </source>
</evidence>
<dbReference type="PRINTS" id="PR00458">
    <property type="entry name" value="PEROXIDASE"/>
</dbReference>
<keyword evidence="5 14" id="KW-0732">Signal</keyword>
<accession>A0AAW0FI65</accession>
<dbReference type="Pfam" id="PF00141">
    <property type="entry name" value="peroxidase"/>
    <property type="match status" value="1"/>
</dbReference>
<keyword evidence="11 14" id="KW-0106">Calcium</keyword>
<dbReference type="InterPro" id="IPR002016">
    <property type="entry name" value="Haem_peroxidase"/>
</dbReference>
<dbReference type="PROSITE" id="PS00436">
    <property type="entry name" value="PEROXIDASE_2"/>
    <property type="match status" value="1"/>
</dbReference>
<evidence type="ECO:0000256" key="10">
    <source>
        <dbReference type="PIRSR" id="PIRSR601621-1"/>
    </source>
</evidence>
<dbReference type="Gene3D" id="1.10.520.10">
    <property type="match status" value="1"/>
</dbReference>
<keyword evidence="17" id="KW-1185">Reference proteome</keyword>
<comment type="cofactor">
    <cofactor evidence="11">
        <name>heme b</name>
        <dbReference type="ChEBI" id="CHEBI:60344"/>
    </cofactor>
    <text evidence="11">Binds 1 heme b (iron(II)-protoporphyrin IX) group per subunit.</text>
</comment>
<dbReference type="EC" id="1.11.1.-" evidence="14"/>
<feature type="binding site" evidence="11">
    <location>
        <position position="73"/>
    </location>
    <ligand>
        <name>Ca(2+)</name>
        <dbReference type="ChEBI" id="CHEBI:29108"/>
        <label>1</label>
    </ligand>
</feature>
<protein>
    <recommendedName>
        <fullName evidence="14">Peroxidase</fullName>
        <ecNumber evidence="14">1.11.1.-</ecNumber>
    </recommendedName>
</protein>
<evidence type="ECO:0000259" key="15">
    <source>
        <dbReference type="PROSITE" id="PS50873"/>
    </source>
</evidence>
<evidence type="ECO:0000256" key="11">
    <source>
        <dbReference type="PIRSR" id="PIRSR601621-2"/>
    </source>
</evidence>
<dbReference type="PANTHER" id="PTHR31356">
    <property type="entry name" value="THYLAKOID LUMENAL 29 KDA PROTEIN, CHLOROPLASTIC-RELATED"/>
    <property type="match status" value="1"/>
</dbReference>
<feature type="disulfide bond" evidence="13">
    <location>
        <begin position="270"/>
        <end position="335"/>
    </location>
</feature>
<keyword evidence="9" id="KW-0439">Lignin degradation</keyword>
<evidence type="ECO:0000256" key="3">
    <source>
        <dbReference type="ARBA" id="ARBA00022617"/>
    </source>
</evidence>
<dbReference type="EMBL" id="JASBNA010000068">
    <property type="protein sequence ID" value="KAK7678725.1"/>
    <property type="molecule type" value="Genomic_DNA"/>
</dbReference>
<evidence type="ECO:0000256" key="8">
    <source>
        <dbReference type="ARBA" id="ARBA00023180"/>
    </source>
</evidence>
<feature type="disulfide bond" evidence="13">
    <location>
        <begin position="59"/>
        <end position="139"/>
    </location>
</feature>
<evidence type="ECO:0000256" key="7">
    <source>
        <dbReference type="ARBA" id="ARBA00023004"/>
    </source>
</evidence>
<evidence type="ECO:0000256" key="13">
    <source>
        <dbReference type="PIRSR" id="PIRSR601621-4"/>
    </source>
</evidence>
<dbReference type="AlphaFoldDB" id="A0AAW0FI65"/>
<proteinExistence type="inferred from homology"/>
<feature type="binding site" evidence="11">
    <location>
        <position position="85"/>
    </location>
    <ligand>
        <name>Ca(2+)</name>
        <dbReference type="ChEBI" id="CHEBI:29108"/>
        <label>1</label>
    </ligand>
</feature>
<evidence type="ECO:0000313" key="16">
    <source>
        <dbReference type="EMBL" id="KAK7678725.1"/>
    </source>
</evidence>
<organism evidence="16 17">
    <name type="scientific">Cerrena zonata</name>
    <dbReference type="NCBI Taxonomy" id="2478898"/>
    <lineage>
        <taxon>Eukaryota</taxon>
        <taxon>Fungi</taxon>
        <taxon>Dikarya</taxon>
        <taxon>Basidiomycota</taxon>
        <taxon>Agaricomycotina</taxon>
        <taxon>Agaricomycetes</taxon>
        <taxon>Polyporales</taxon>
        <taxon>Cerrenaceae</taxon>
        <taxon>Cerrena</taxon>
    </lineage>
</organism>
<reference evidence="16 17" key="1">
    <citation type="submission" date="2022-09" db="EMBL/GenBank/DDBJ databases">
        <authorList>
            <person name="Palmer J.M."/>
        </authorList>
    </citation>
    <scope>NUCLEOTIDE SEQUENCE [LARGE SCALE GENOMIC DNA]</scope>
    <source>
        <strain evidence="16 17">DSM 7382</strain>
    </source>
</reference>
<keyword evidence="6 14" id="KW-0560">Oxidoreductase</keyword>
<feature type="binding site" evidence="11">
    <location>
        <position position="222"/>
    </location>
    <ligand>
        <name>Ca(2+)</name>
        <dbReference type="ChEBI" id="CHEBI:29108"/>
        <label>2</label>
    </ligand>
</feature>
<evidence type="ECO:0000256" key="1">
    <source>
        <dbReference type="ARBA" id="ARBA00006089"/>
    </source>
</evidence>
<feature type="binding site" description="axial binding residue" evidence="11">
    <location>
        <position position="197"/>
    </location>
    <ligand>
        <name>heme b</name>
        <dbReference type="ChEBI" id="CHEBI:60344"/>
    </ligand>
    <ligandPart>
        <name>Fe</name>
        <dbReference type="ChEBI" id="CHEBI:18248"/>
    </ligandPart>
</feature>
<dbReference type="GO" id="GO:0046872">
    <property type="term" value="F:metal ion binding"/>
    <property type="evidence" value="ECO:0007669"/>
    <property type="project" value="UniProtKB-UniRule"/>
</dbReference>
<dbReference type="GO" id="GO:0046274">
    <property type="term" value="P:lignin catabolic process"/>
    <property type="evidence" value="ECO:0007669"/>
    <property type="project" value="UniProtKB-KW"/>
</dbReference>
<dbReference type="PRINTS" id="PR00462">
    <property type="entry name" value="LIGNINASE"/>
</dbReference>
<dbReference type="InterPro" id="IPR010255">
    <property type="entry name" value="Haem_peroxidase_sf"/>
</dbReference>
<feature type="disulfide bond" evidence="13">
    <location>
        <begin position="28"/>
        <end position="41"/>
    </location>
</feature>
<feature type="site" description="Transition state stabilizer" evidence="12">
    <location>
        <position position="68"/>
    </location>
</feature>
<evidence type="ECO:0000256" key="9">
    <source>
        <dbReference type="ARBA" id="ARBA00023185"/>
    </source>
</evidence>